<name>A0A8T4C6T3_9ARCH</name>
<sequence>MKTHYWMIGMVIVAAALLAVVIHAPNTEAQANNTPTPPKIDGIIVIGEQTIDGIPIPVIQASSDIHVLLQEMKKTDKDEGFIFATGTNPTDDQYLFIEDREEGNNNEAFVLQKVSTEYTILDCERGFATFASYALDFDGITTEYLTSPVTFSELVTNECDDTAGEGSKPASAYLPQLKIGTQLLNNSSTTIKPIDPSKPAASGISPKTSPTLSTCEIASTPPYRIKMGEASPEFQEGGDFIAPQISTTDNAYFAENPSQIVFEDPQGNPVYLMQIWHFNENQTIAAGIADRFDTAQSITWDIIRNFVGQGVDNTTTLLTLGFWGTDIGKPIEAITSSIDTYNERHPNTTDIRWANQIVNLPGFGGTTIGMRLCGFENGKYIPYWDRVEHSKESIPNGFFVRTNGDIISGTKIMHKAHFISPTRGPVDILYNIDFPLATSGASQTIRWVRIKAGADPPKDILRFKLSNVTIETLRKNNPELENPDNNPETDDRVTDNWIYENMAVKLIMKNDRSTWTAQTLDYKVGNTTNDRAHEGWMFNDPSAGKYFTTASEILERETTGKPKRLDNYESIFPGEYTMELTLKGYKKYTINLSLGPQHLTNKWTSIIKANDLFILTIPDFKLEKDCTTTCNDLVSCLACMDSGIVSNFRK</sequence>
<accession>A0A8T4C6T3</accession>
<organism evidence="2 3">
    <name type="scientific">Candidatus Iainarchaeum sp</name>
    <dbReference type="NCBI Taxonomy" id="3101447"/>
    <lineage>
        <taxon>Archaea</taxon>
        <taxon>Candidatus Iainarchaeota</taxon>
        <taxon>Candidatus Iainarchaeia</taxon>
        <taxon>Candidatus Iainarchaeales</taxon>
        <taxon>Candidatus Iainarchaeaceae</taxon>
        <taxon>Candidatus Iainarchaeum</taxon>
    </lineage>
</organism>
<dbReference type="EMBL" id="VGJJ01000011">
    <property type="protein sequence ID" value="MBM3282121.1"/>
    <property type="molecule type" value="Genomic_DNA"/>
</dbReference>
<dbReference type="Proteomes" id="UP000774699">
    <property type="component" value="Unassembled WGS sequence"/>
</dbReference>
<evidence type="ECO:0000256" key="1">
    <source>
        <dbReference type="SAM" id="MobiDB-lite"/>
    </source>
</evidence>
<feature type="region of interest" description="Disordered" evidence="1">
    <location>
        <begin position="190"/>
        <end position="211"/>
    </location>
</feature>
<evidence type="ECO:0000313" key="3">
    <source>
        <dbReference type="Proteomes" id="UP000774699"/>
    </source>
</evidence>
<gene>
    <name evidence="2" type="ORF">FJY86_02150</name>
</gene>
<comment type="caution">
    <text evidence="2">The sequence shown here is derived from an EMBL/GenBank/DDBJ whole genome shotgun (WGS) entry which is preliminary data.</text>
</comment>
<protein>
    <submittedName>
        <fullName evidence="2">Uncharacterized protein</fullName>
    </submittedName>
</protein>
<proteinExistence type="predicted"/>
<dbReference type="AlphaFoldDB" id="A0A8T4C6T3"/>
<evidence type="ECO:0000313" key="2">
    <source>
        <dbReference type="EMBL" id="MBM3282121.1"/>
    </source>
</evidence>
<reference evidence="2" key="1">
    <citation type="submission" date="2019-03" db="EMBL/GenBank/DDBJ databases">
        <title>Lake Tanganyika Metagenome-Assembled Genomes (MAGs).</title>
        <authorList>
            <person name="Tran P."/>
        </authorList>
    </citation>
    <scope>NUCLEOTIDE SEQUENCE</scope>
    <source>
        <strain evidence="2">M_DeepCast_50m_m2_156</strain>
    </source>
</reference>